<keyword evidence="9" id="KW-0902">Two-component regulatory system</keyword>
<dbReference type="InterPro" id="IPR003594">
    <property type="entry name" value="HATPase_dom"/>
</dbReference>
<keyword evidence="8 11" id="KW-1133">Transmembrane helix</keyword>
<dbReference type="GO" id="GO:0071555">
    <property type="term" value="P:cell wall organization"/>
    <property type="evidence" value="ECO:0007669"/>
    <property type="project" value="InterPro"/>
</dbReference>
<gene>
    <name evidence="13" type="ORF">JG30_00120</name>
</gene>
<name>A0A0F4LYA3_9LACO</name>
<feature type="domain" description="Histidine kinase/HSP90-like ATPase" evidence="12">
    <location>
        <begin position="465"/>
        <end position="574"/>
    </location>
</feature>
<comment type="caution">
    <text evidence="13">The sequence shown here is derived from an EMBL/GenBank/DDBJ whole genome shotgun (WGS) entry which is preliminary data.</text>
</comment>
<dbReference type="InterPro" id="IPR011620">
    <property type="entry name" value="Sig_transdc_His_kinase_LytS_TM"/>
</dbReference>
<dbReference type="Pfam" id="PF06580">
    <property type="entry name" value="His_kinase"/>
    <property type="match status" value="1"/>
</dbReference>
<evidence type="ECO:0000313" key="14">
    <source>
        <dbReference type="Proteomes" id="UP000033558"/>
    </source>
</evidence>
<evidence type="ECO:0000256" key="9">
    <source>
        <dbReference type="ARBA" id="ARBA00023012"/>
    </source>
</evidence>
<dbReference type="InterPro" id="IPR010559">
    <property type="entry name" value="Sig_transdc_His_kin_internal"/>
</dbReference>
<dbReference type="InterPro" id="IPR036890">
    <property type="entry name" value="HATPase_C_sf"/>
</dbReference>
<keyword evidence="5" id="KW-0547">Nucleotide-binding</keyword>
<sequence length="587" mass="65325">MFNLLILLTERLGLIMILAFLLVNMRFFRNLIKQRTKKSQIWLTIIFSLFVILANLTGVEITNSHEVFMPALITSLTQADSIANTRTLVITTASLTAGPYVGMIVGLVGGLHRVLFSNFSDYFYIFSSIIIGLVIGKISDHVKQGNLYPSNGWVILLGITADLIQMGFIDLFRGFALVRLIFWPMVILNTIGTFLFVEILKTYMSNEQQLRAVQTKDVLELANKTLPYFRQGLDMDSAHHVCKIIKNYTNFDAVGLTDQVNVLAHVGAGSDHHIAGEPILTDLSKSVITTGQRRIVYSATAIGCPQPHCPLAAAMVVPLEVNHQTMGALKVYFTDARKLTVVEENLVTGLQNIFSGQLAMGLAEEQASLVTEAQIKELQVQINPHFFFNAINTILALIRINPDKARHALMQLSIFFRSSLQNGQATQITLQAEKQHVDAYMDIEELRFPNRFILTYDLQINDQVLVPSFCLQIFVENAIKHAFKKTNQPGHIKISARPVADNQVQIQVQDDGCGMDAQLCQQLGQQPINETNGTGTALYNLNCRLRNLYGNQSTLQVQSNSAGSTFTIVCPIQIVKEAQPYADSHRG</sequence>
<proteinExistence type="predicted"/>
<feature type="transmembrane region" description="Helical" evidence="11">
    <location>
        <begin position="176"/>
        <end position="197"/>
    </location>
</feature>
<dbReference type="OrthoDB" id="9776552at2"/>
<keyword evidence="4 11" id="KW-0812">Transmembrane</keyword>
<feature type="transmembrane region" description="Helical" evidence="11">
    <location>
        <begin position="151"/>
        <end position="169"/>
    </location>
</feature>
<dbReference type="AlphaFoldDB" id="A0A0F4LYA3"/>
<dbReference type="PANTHER" id="PTHR34220">
    <property type="entry name" value="SENSOR HISTIDINE KINASE YPDA"/>
    <property type="match status" value="1"/>
</dbReference>
<evidence type="ECO:0000256" key="5">
    <source>
        <dbReference type="ARBA" id="ARBA00022741"/>
    </source>
</evidence>
<reference evidence="13 14" key="1">
    <citation type="submission" date="2015-01" db="EMBL/GenBank/DDBJ databases">
        <title>Comparative genomics of the lactic acid bacteria isolated from the honey bee gut.</title>
        <authorList>
            <person name="Ellegaard K.M."/>
            <person name="Tamarit D."/>
            <person name="Javelind E."/>
            <person name="Olofsson T."/>
            <person name="Andersson S.G."/>
            <person name="Vasquez A."/>
        </authorList>
    </citation>
    <scope>NUCLEOTIDE SEQUENCE [LARGE SCALE GENOMIC DNA]</scope>
    <source>
        <strain evidence="13 14">Bin4</strain>
    </source>
</reference>
<feature type="transmembrane region" description="Helical" evidence="11">
    <location>
        <begin position="88"/>
        <end position="110"/>
    </location>
</feature>
<dbReference type="InterPro" id="IPR050640">
    <property type="entry name" value="Bact_2-comp_sensor_kinase"/>
</dbReference>
<evidence type="ECO:0000256" key="7">
    <source>
        <dbReference type="ARBA" id="ARBA00022840"/>
    </source>
</evidence>
<protein>
    <submittedName>
        <fullName evidence="13">Sensor protein lytS</fullName>
    </submittedName>
</protein>
<keyword evidence="7" id="KW-0067">ATP-binding</keyword>
<evidence type="ECO:0000256" key="10">
    <source>
        <dbReference type="ARBA" id="ARBA00023136"/>
    </source>
</evidence>
<feature type="transmembrane region" description="Helical" evidence="11">
    <location>
        <begin position="12"/>
        <end position="29"/>
    </location>
</feature>
<dbReference type="STRING" id="1218492.JG30_00120"/>
<dbReference type="Gene3D" id="3.30.565.10">
    <property type="entry name" value="Histidine kinase-like ATPase, C-terminal domain"/>
    <property type="match status" value="1"/>
</dbReference>
<keyword evidence="14" id="KW-1185">Reference proteome</keyword>
<dbReference type="SUPFAM" id="SSF55874">
    <property type="entry name" value="ATPase domain of HSP90 chaperone/DNA topoisomerase II/histidine kinase"/>
    <property type="match status" value="1"/>
</dbReference>
<evidence type="ECO:0000256" key="2">
    <source>
        <dbReference type="ARBA" id="ARBA00022475"/>
    </source>
</evidence>
<dbReference type="HOGENOM" id="CLU_020473_3_3_9"/>
<dbReference type="RefSeq" id="WP_046315096.1">
    <property type="nucleotide sequence ID" value="NZ_JBHSZT010000003.1"/>
</dbReference>
<keyword evidence="3" id="KW-0808">Transferase</keyword>
<evidence type="ECO:0000256" key="6">
    <source>
        <dbReference type="ARBA" id="ARBA00022777"/>
    </source>
</evidence>
<evidence type="ECO:0000259" key="12">
    <source>
        <dbReference type="SMART" id="SM00387"/>
    </source>
</evidence>
<comment type="subcellular location">
    <subcellularLocation>
        <location evidence="1">Cell membrane</location>
        <topology evidence="1">Multi-pass membrane protein</topology>
    </subcellularLocation>
</comment>
<evidence type="ECO:0000256" key="8">
    <source>
        <dbReference type="ARBA" id="ARBA00022989"/>
    </source>
</evidence>
<dbReference type="GO" id="GO:0005524">
    <property type="term" value="F:ATP binding"/>
    <property type="evidence" value="ECO:0007669"/>
    <property type="project" value="UniProtKB-KW"/>
</dbReference>
<evidence type="ECO:0000256" key="4">
    <source>
        <dbReference type="ARBA" id="ARBA00022692"/>
    </source>
</evidence>
<evidence type="ECO:0000313" key="13">
    <source>
        <dbReference type="EMBL" id="KJY63333.1"/>
    </source>
</evidence>
<evidence type="ECO:0000256" key="3">
    <source>
        <dbReference type="ARBA" id="ARBA00022679"/>
    </source>
</evidence>
<keyword evidence="6" id="KW-0418">Kinase</keyword>
<feature type="transmembrane region" description="Helical" evidence="11">
    <location>
        <begin position="122"/>
        <end position="139"/>
    </location>
</feature>
<evidence type="ECO:0000256" key="11">
    <source>
        <dbReference type="SAM" id="Phobius"/>
    </source>
</evidence>
<dbReference type="Pfam" id="PF07694">
    <property type="entry name" value="5TM-5TMR_LYT"/>
    <property type="match status" value="1"/>
</dbReference>
<dbReference type="Pfam" id="PF02518">
    <property type="entry name" value="HATPase_c"/>
    <property type="match status" value="1"/>
</dbReference>
<accession>A0A0F4LYA3</accession>
<dbReference type="Proteomes" id="UP000033558">
    <property type="component" value="Unassembled WGS sequence"/>
</dbReference>
<organism evidence="13 14">
    <name type="scientific">Bombilactobacillus mellifer</name>
    <dbReference type="NCBI Taxonomy" id="1218492"/>
    <lineage>
        <taxon>Bacteria</taxon>
        <taxon>Bacillati</taxon>
        <taxon>Bacillota</taxon>
        <taxon>Bacilli</taxon>
        <taxon>Lactobacillales</taxon>
        <taxon>Lactobacillaceae</taxon>
        <taxon>Bombilactobacillus</taxon>
    </lineage>
</organism>
<dbReference type="PATRIC" id="fig|1218492.5.peg.123"/>
<dbReference type="GO" id="GO:0000155">
    <property type="term" value="F:phosphorelay sensor kinase activity"/>
    <property type="evidence" value="ECO:0007669"/>
    <property type="project" value="InterPro"/>
</dbReference>
<feature type="transmembrane region" description="Helical" evidence="11">
    <location>
        <begin position="41"/>
        <end position="59"/>
    </location>
</feature>
<keyword evidence="2" id="KW-1003">Cell membrane</keyword>
<dbReference type="EMBL" id="JXJQ01000001">
    <property type="protein sequence ID" value="KJY63333.1"/>
    <property type="molecule type" value="Genomic_DNA"/>
</dbReference>
<evidence type="ECO:0000256" key="1">
    <source>
        <dbReference type="ARBA" id="ARBA00004651"/>
    </source>
</evidence>
<dbReference type="PANTHER" id="PTHR34220:SF7">
    <property type="entry name" value="SENSOR HISTIDINE KINASE YPDA"/>
    <property type="match status" value="1"/>
</dbReference>
<dbReference type="GO" id="GO:0005886">
    <property type="term" value="C:plasma membrane"/>
    <property type="evidence" value="ECO:0007669"/>
    <property type="project" value="UniProtKB-SubCell"/>
</dbReference>
<dbReference type="SMART" id="SM00387">
    <property type="entry name" value="HATPase_c"/>
    <property type="match status" value="1"/>
</dbReference>
<keyword evidence="10 11" id="KW-0472">Membrane</keyword>